<name>A0A2P2J4N9_RHIMU</name>
<reference evidence="1" key="1">
    <citation type="submission" date="2018-02" db="EMBL/GenBank/DDBJ databases">
        <title>Rhizophora mucronata_Transcriptome.</title>
        <authorList>
            <person name="Meera S.P."/>
            <person name="Sreeshan A."/>
            <person name="Augustine A."/>
        </authorList>
    </citation>
    <scope>NUCLEOTIDE SEQUENCE</scope>
    <source>
        <tissue evidence="1">Leaf</tissue>
    </source>
</reference>
<dbReference type="AlphaFoldDB" id="A0A2P2J4N9"/>
<sequence length="22" mass="2571">MMSFFLCLFIVNPCVSTNWQSC</sequence>
<organism evidence="1">
    <name type="scientific">Rhizophora mucronata</name>
    <name type="common">Asiatic mangrove</name>
    <dbReference type="NCBI Taxonomy" id="61149"/>
    <lineage>
        <taxon>Eukaryota</taxon>
        <taxon>Viridiplantae</taxon>
        <taxon>Streptophyta</taxon>
        <taxon>Embryophyta</taxon>
        <taxon>Tracheophyta</taxon>
        <taxon>Spermatophyta</taxon>
        <taxon>Magnoliopsida</taxon>
        <taxon>eudicotyledons</taxon>
        <taxon>Gunneridae</taxon>
        <taxon>Pentapetalae</taxon>
        <taxon>rosids</taxon>
        <taxon>fabids</taxon>
        <taxon>Malpighiales</taxon>
        <taxon>Rhizophoraceae</taxon>
        <taxon>Rhizophora</taxon>
    </lineage>
</organism>
<protein>
    <submittedName>
        <fullName evidence="1">Uncharacterized protein</fullName>
    </submittedName>
</protein>
<accession>A0A2P2J4N9</accession>
<evidence type="ECO:0000313" key="1">
    <source>
        <dbReference type="EMBL" id="MBW88453.1"/>
    </source>
</evidence>
<proteinExistence type="predicted"/>
<dbReference type="EMBL" id="GGEC01007970">
    <property type="protein sequence ID" value="MBW88453.1"/>
    <property type="molecule type" value="Transcribed_RNA"/>
</dbReference>